<feature type="region of interest" description="Disordered" evidence="1">
    <location>
        <begin position="395"/>
        <end position="487"/>
    </location>
</feature>
<evidence type="ECO:0000259" key="3">
    <source>
        <dbReference type="PROSITE" id="PS50835"/>
    </source>
</evidence>
<comment type="caution">
    <text evidence="4">The sequence shown here is derived from an EMBL/GenBank/DDBJ whole genome shotgun (WGS) entry which is preliminary data.</text>
</comment>
<accession>A0AAW0U1J3</accession>
<feature type="transmembrane region" description="Helical" evidence="2">
    <location>
        <begin position="364"/>
        <end position="386"/>
    </location>
</feature>
<sequence>MTHEGNVTMSELQFTPEVTDAGKVLSCEASTPSDNTRPLRDEWLLDIYYVPRTTLQPGRSLNLSNIEEGDDVYFECSITANPWVYKIIWLHEGTELHHNVSAGVIISNQSLVLQSVSRTASGNYYCVASNIEGDGQSNPIHLKVKYAPVCRDPHMTYHGAARLEQVNIPCHLDAHPRPLSYRWTFNNSGESVEIPQEHIQVTSSGSTVSYTPNTELDYGTLLCWGSNAVGLQRRPCVFHVFPAGRPDPVHNCSSFNLSVSVVHVRCVAGFDGGLPQTFILELRDPHSETLIANATNRVPSFSVPLLPSGLTLRGDVFSTNAKGKSETVNLQVYTIKDVAEKRTAAVKPSPTKGQSSSDINLTPIISVIAGVVGGLLVVLIMVCVVVRVRLGRRTRQQCGRDESREPAGVHDESTSAPLHPKTPPPTLHPKALPPTTLHDALPPPPVLFRDGDERNPDVIQHGGARDQPWRCPAGLKTPWNITSTTPL</sequence>
<dbReference type="Gene3D" id="2.60.40.10">
    <property type="entry name" value="Immunoglobulins"/>
    <property type="match status" value="3"/>
</dbReference>
<dbReference type="EMBL" id="JARAKH010000020">
    <property type="protein sequence ID" value="KAK8393914.1"/>
    <property type="molecule type" value="Genomic_DNA"/>
</dbReference>
<keyword evidence="2" id="KW-1133">Transmembrane helix</keyword>
<keyword evidence="5" id="KW-1185">Reference proteome</keyword>
<keyword evidence="2" id="KW-0812">Transmembrane</keyword>
<evidence type="ECO:0000256" key="2">
    <source>
        <dbReference type="SAM" id="Phobius"/>
    </source>
</evidence>
<evidence type="ECO:0000256" key="1">
    <source>
        <dbReference type="SAM" id="MobiDB-lite"/>
    </source>
</evidence>
<dbReference type="EMBL" id="JARAKH010000020">
    <property type="protein sequence ID" value="KAK8393915.1"/>
    <property type="molecule type" value="Genomic_DNA"/>
</dbReference>
<dbReference type="AlphaFoldDB" id="A0AAW0U1J3"/>
<evidence type="ECO:0000313" key="5">
    <source>
        <dbReference type="Proteomes" id="UP001487740"/>
    </source>
</evidence>
<dbReference type="InterPro" id="IPR003598">
    <property type="entry name" value="Ig_sub2"/>
</dbReference>
<feature type="compositionally biased region" description="Basic and acidic residues" evidence="1">
    <location>
        <begin position="398"/>
        <end position="413"/>
    </location>
</feature>
<name>A0AAW0U1J3_SCYPA</name>
<dbReference type="InterPro" id="IPR007110">
    <property type="entry name" value="Ig-like_dom"/>
</dbReference>
<dbReference type="SMART" id="SM00409">
    <property type="entry name" value="IG"/>
    <property type="match status" value="1"/>
</dbReference>
<feature type="domain" description="Ig-like" evidence="3">
    <location>
        <begin position="51"/>
        <end position="143"/>
    </location>
</feature>
<evidence type="ECO:0000313" key="4">
    <source>
        <dbReference type="EMBL" id="KAK8393914.1"/>
    </source>
</evidence>
<dbReference type="PROSITE" id="PS50835">
    <property type="entry name" value="IG_LIKE"/>
    <property type="match status" value="2"/>
</dbReference>
<protein>
    <recommendedName>
        <fullName evidence="3">Ig-like domain-containing protein</fullName>
    </recommendedName>
</protein>
<organism evidence="4 5">
    <name type="scientific">Scylla paramamosain</name>
    <name type="common">Mud crab</name>
    <dbReference type="NCBI Taxonomy" id="85552"/>
    <lineage>
        <taxon>Eukaryota</taxon>
        <taxon>Metazoa</taxon>
        <taxon>Ecdysozoa</taxon>
        <taxon>Arthropoda</taxon>
        <taxon>Crustacea</taxon>
        <taxon>Multicrustacea</taxon>
        <taxon>Malacostraca</taxon>
        <taxon>Eumalacostraca</taxon>
        <taxon>Eucarida</taxon>
        <taxon>Decapoda</taxon>
        <taxon>Pleocyemata</taxon>
        <taxon>Brachyura</taxon>
        <taxon>Eubrachyura</taxon>
        <taxon>Portunoidea</taxon>
        <taxon>Portunidae</taxon>
        <taxon>Portuninae</taxon>
        <taxon>Scylla</taxon>
    </lineage>
</organism>
<dbReference type="EMBL" id="JARAKH010000020">
    <property type="protein sequence ID" value="KAK8393911.1"/>
    <property type="molecule type" value="Genomic_DNA"/>
</dbReference>
<dbReference type="PANTHER" id="PTHR23278">
    <property type="entry name" value="SIDESTEP PROTEIN"/>
    <property type="match status" value="1"/>
</dbReference>
<dbReference type="InterPro" id="IPR036179">
    <property type="entry name" value="Ig-like_dom_sf"/>
</dbReference>
<dbReference type="InterPro" id="IPR003599">
    <property type="entry name" value="Ig_sub"/>
</dbReference>
<dbReference type="SUPFAM" id="SSF48726">
    <property type="entry name" value="Immunoglobulin"/>
    <property type="match status" value="2"/>
</dbReference>
<feature type="compositionally biased region" description="Low complexity" evidence="1">
    <location>
        <begin position="428"/>
        <end position="437"/>
    </location>
</feature>
<keyword evidence="2" id="KW-0472">Membrane</keyword>
<dbReference type="InterPro" id="IPR013783">
    <property type="entry name" value="Ig-like_fold"/>
</dbReference>
<dbReference type="PANTHER" id="PTHR23278:SF25">
    <property type="entry name" value="GH14967P"/>
    <property type="match status" value="1"/>
</dbReference>
<dbReference type="SMART" id="SM00408">
    <property type="entry name" value="IGc2"/>
    <property type="match status" value="2"/>
</dbReference>
<dbReference type="Proteomes" id="UP001487740">
    <property type="component" value="Unassembled WGS sequence"/>
</dbReference>
<feature type="domain" description="Ig-like" evidence="3">
    <location>
        <begin position="153"/>
        <end position="223"/>
    </location>
</feature>
<reference evidence="4 5" key="1">
    <citation type="submission" date="2023-03" db="EMBL/GenBank/DDBJ databases">
        <title>High-quality genome of Scylla paramamosain provides insights in environmental adaptation.</title>
        <authorList>
            <person name="Zhang L."/>
        </authorList>
    </citation>
    <scope>NUCLEOTIDE SEQUENCE [LARGE SCALE GENOMIC DNA]</scope>
    <source>
        <strain evidence="4">LZ_2023a</strain>
        <tissue evidence="4">Muscle</tissue>
    </source>
</reference>
<gene>
    <name evidence="4" type="ORF">O3P69_006924</name>
</gene>
<dbReference type="Pfam" id="PF13927">
    <property type="entry name" value="Ig_3"/>
    <property type="match status" value="1"/>
</dbReference>
<proteinExistence type="predicted"/>